<gene>
    <name evidence="1" type="ORF">N1032_12640</name>
</gene>
<dbReference type="Proteomes" id="UP001165586">
    <property type="component" value="Unassembled WGS sequence"/>
</dbReference>
<comment type="caution">
    <text evidence="1">The sequence shown here is derived from an EMBL/GenBank/DDBJ whole genome shotgun (WGS) entry which is preliminary data.</text>
</comment>
<dbReference type="EMBL" id="JANLCJ010000004">
    <property type="protein sequence ID" value="MCS5734585.1"/>
    <property type="molecule type" value="Genomic_DNA"/>
</dbReference>
<evidence type="ECO:0000313" key="1">
    <source>
        <dbReference type="EMBL" id="MCS5734585.1"/>
    </source>
</evidence>
<accession>A0ABT2H3T5</accession>
<proteinExistence type="predicted"/>
<keyword evidence="2" id="KW-1185">Reference proteome</keyword>
<protein>
    <recommendedName>
        <fullName evidence="3">Asp23/Gls24 family envelope stress response protein</fullName>
    </recommendedName>
</protein>
<evidence type="ECO:0008006" key="3">
    <source>
        <dbReference type="Google" id="ProtNLM"/>
    </source>
</evidence>
<evidence type="ECO:0000313" key="2">
    <source>
        <dbReference type="Proteomes" id="UP001165586"/>
    </source>
</evidence>
<name>A0ABT2H3T5_9MICO</name>
<dbReference type="RefSeq" id="WP_259539448.1">
    <property type="nucleotide sequence ID" value="NZ_JANLCJ010000004.1"/>
</dbReference>
<reference evidence="1" key="1">
    <citation type="submission" date="2022-08" db="EMBL/GenBank/DDBJ databases">
        <authorList>
            <person name="Deng Y."/>
            <person name="Han X.-F."/>
            <person name="Zhang Y.-Q."/>
        </authorList>
    </citation>
    <scope>NUCLEOTIDE SEQUENCE</scope>
    <source>
        <strain evidence="1">CPCC 203386</strain>
    </source>
</reference>
<organism evidence="1 2">
    <name type="scientific">Herbiconiux daphne</name>
    <dbReference type="NCBI Taxonomy" id="2970914"/>
    <lineage>
        <taxon>Bacteria</taxon>
        <taxon>Bacillati</taxon>
        <taxon>Actinomycetota</taxon>
        <taxon>Actinomycetes</taxon>
        <taxon>Micrococcales</taxon>
        <taxon>Microbacteriaceae</taxon>
        <taxon>Herbiconiux</taxon>
    </lineage>
</organism>
<sequence>MNDSELARELGRLVLEVPGVLQSYDTRPAVVAAVTDAAAALLRQAPAEPITLSRGPEGIAVAVKIAVDDDRPAAETCRDVYSVLMDALQEQGPPAGVASISVEVSRIG</sequence>